<keyword evidence="2" id="KW-1185">Reference proteome</keyword>
<evidence type="ECO:0000313" key="2">
    <source>
        <dbReference type="Proteomes" id="UP001549251"/>
    </source>
</evidence>
<protein>
    <submittedName>
        <fullName evidence="1">Uncharacterized protein</fullName>
    </submittedName>
</protein>
<dbReference type="EMBL" id="JBEPSD010000003">
    <property type="protein sequence ID" value="MET4570619.1"/>
    <property type="molecule type" value="Genomic_DNA"/>
</dbReference>
<comment type="caution">
    <text evidence="1">The sequence shown here is derived from an EMBL/GenBank/DDBJ whole genome shotgun (WGS) entry which is preliminary data.</text>
</comment>
<dbReference type="Proteomes" id="UP001549251">
    <property type="component" value="Unassembled WGS sequence"/>
</dbReference>
<evidence type="ECO:0000313" key="1">
    <source>
        <dbReference type="EMBL" id="MET4570619.1"/>
    </source>
</evidence>
<organism evidence="1 2">
    <name type="scientific">Rhodanobacter soli</name>
    <dbReference type="NCBI Taxonomy" id="590609"/>
    <lineage>
        <taxon>Bacteria</taxon>
        <taxon>Pseudomonadati</taxon>
        <taxon>Pseudomonadota</taxon>
        <taxon>Gammaproteobacteria</taxon>
        <taxon>Lysobacterales</taxon>
        <taxon>Rhodanobacteraceae</taxon>
        <taxon>Rhodanobacter</taxon>
    </lineage>
</organism>
<name>A0ABV2Q007_9GAMM</name>
<gene>
    <name evidence="1" type="ORF">ABIE04_002998</name>
</gene>
<sequence length="207" mass="23127">MAKEWKNKLAGIQAPRDPRADGLGLGDYFARHAGFVVPDGFPAGTIAPASVPDSASREQLRKKLASELRNWDHEELAQVAAALLEGSFLWRGVFAKYAKDKEIELCEVKAEMYQRLHEAHTEALDILADPVTRAYLNAGAKLARDPKQAAKAEAFKLWSDWQAGKTLHKSGAAFARFVCDKYPVLESPTTVERWARKWAVEKSKNRH</sequence>
<dbReference type="RefSeq" id="WP_354551952.1">
    <property type="nucleotide sequence ID" value="NZ_JBEPSD010000003.1"/>
</dbReference>
<reference evidence="1 2" key="1">
    <citation type="submission" date="2024-06" db="EMBL/GenBank/DDBJ databases">
        <title>Sorghum-associated microbial communities from plants grown in Nebraska, USA.</title>
        <authorList>
            <person name="Schachtman D."/>
        </authorList>
    </citation>
    <scope>NUCLEOTIDE SEQUENCE [LARGE SCALE GENOMIC DNA]</scope>
    <source>
        <strain evidence="1 2">1757</strain>
    </source>
</reference>
<proteinExistence type="predicted"/>
<accession>A0ABV2Q007</accession>